<evidence type="ECO:0000259" key="3">
    <source>
        <dbReference type="PROSITE" id="PS00745"/>
    </source>
</evidence>
<evidence type="ECO:0000313" key="5">
    <source>
        <dbReference type="Proteomes" id="UP000282818"/>
    </source>
</evidence>
<evidence type="ECO:0000313" key="4">
    <source>
        <dbReference type="EMBL" id="RVU32759.1"/>
    </source>
</evidence>
<sequence length="138" mass="15424">MIEITPRVSIGEDEVSFSAIRSQGAGGQNVNKVATAIQLRFDIKASSLSESVKQKLLALSDRRISREGVVVIKAQQFRTQEKNRLEAVERLCALIAAALVEQKRRVATRPTKGSQRRRMDSKSLRGKTKQLRGRVSDY</sequence>
<evidence type="ECO:0000256" key="2">
    <source>
        <dbReference type="SAM" id="MobiDB-lite"/>
    </source>
</evidence>
<dbReference type="SUPFAM" id="SSF75620">
    <property type="entry name" value="Release factor"/>
    <property type="match status" value="1"/>
</dbReference>
<dbReference type="GO" id="GO:0004045">
    <property type="term" value="F:peptidyl-tRNA hydrolase activity"/>
    <property type="evidence" value="ECO:0007669"/>
    <property type="project" value="UniProtKB-EC"/>
</dbReference>
<dbReference type="EMBL" id="SACQ01000001">
    <property type="protein sequence ID" value="RVU32759.1"/>
    <property type="molecule type" value="Genomic_DNA"/>
</dbReference>
<reference evidence="4 5" key="1">
    <citation type="submission" date="2019-01" db="EMBL/GenBank/DDBJ databases">
        <authorList>
            <person name="Chen W.-M."/>
        </authorList>
    </citation>
    <scope>NUCLEOTIDE SEQUENCE [LARGE SCALE GENOMIC DNA]</scope>
    <source>
        <strain evidence="4 5">HPM-16</strain>
    </source>
</reference>
<dbReference type="AlphaFoldDB" id="A0A437QEA2"/>
<dbReference type="PROSITE" id="PS00745">
    <property type="entry name" value="RF_PROK_I"/>
    <property type="match status" value="1"/>
</dbReference>
<dbReference type="GO" id="GO:0043022">
    <property type="term" value="F:ribosome binding"/>
    <property type="evidence" value="ECO:0007669"/>
    <property type="project" value="TreeGrafter"/>
</dbReference>
<dbReference type="Pfam" id="PF00472">
    <property type="entry name" value="RF-1"/>
    <property type="match status" value="1"/>
</dbReference>
<gene>
    <name evidence="4" type="ORF">EOE65_03625</name>
</gene>
<dbReference type="InterPro" id="IPR000352">
    <property type="entry name" value="Pep_chain_release_fac_I"/>
</dbReference>
<comment type="similarity">
    <text evidence="1">Belongs to the prokaryotic/mitochondrial release factor family.</text>
</comment>
<dbReference type="GO" id="GO:0072344">
    <property type="term" value="P:rescue of stalled ribosome"/>
    <property type="evidence" value="ECO:0007669"/>
    <property type="project" value="TreeGrafter"/>
</dbReference>
<proteinExistence type="inferred from homology"/>
<dbReference type="NCBIfam" id="NF006718">
    <property type="entry name" value="PRK09256.1"/>
    <property type="match status" value="1"/>
</dbReference>
<keyword evidence="4" id="KW-0378">Hydrolase</keyword>
<accession>A0A437QEA2</accession>
<evidence type="ECO:0000256" key="1">
    <source>
        <dbReference type="ARBA" id="ARBA00010835"/>
    </source>
</evidence>
<dbReference type="Proteomes" id="UP000282818">
    <property type="component" value="Unassembled WGS sequence"/>
</dbReference>
<name>A0A437QEA2_9GAMM</name>
<dbReference type="InterPro" id="IPR045853">
    <property type="entry name" value="Pep_chain_release_fac_I_sf"/>
</dbReference>
<dbReference type="GO" id="GO:0003747">
    <property type="term" value="F:translation release factor activity"/>
    <property type="evidence" value="ECO:0007669"/>
    <property type="project" value="InterPro"/>
</dbReference>
<dbReference type="Gene3D" id="3.30.160.20">
    <property type="match status" value="1"/>
</dbReference>
<dbReference type="EC" id="3.1.1.29" evidence="4"/>
<dbReference type="RefSeq" id="WP_127692927.1">
    <property type="nucleotide sequence ID" value="NZ_SACQ01000001.1"/>
</dbReference>
<feature type="domain" description="Prokaryotic-type class I peptide chain release factors" evidence="3">
    <location>
        <begin position="21"/>
        <end position="37"/>
    </location>
</feature>
<dbReference type="PANTHER" id="PTHR47814">
    <property type="entry name" value="PEPTIDYL-TRNA HYDROLASE ARFB"/>
    <property type="match status" value="1"/>
</dbReference>
<feature type="region of interest" description="Disordered" evidence="2">
    <location>
        <begin position="106"/>
        <end position="138"/>
    </location>
</feature>
<protein>
    <submittedName>
        <fullName evidence="4">Aminoacyl-tRNA hydrolase</fullName>
        <ecNumber evidence="4">3.1.1.29</ecNumber>
    </submittedName>
</protein>
<keyword evidence="5" id="KW-1185">Reference proteome</keyword>
<comment type="caution">
    <text evidence="4">The sequence shown here is derived from an EMBL/GenBank/DDBJ whole genome shotgun (WGS) entry which is preliminary data.</text>
</comment>
<organism evidence="4 5">
    <name type="scientific">Neptunomonas marina</name>
    <dbReference type="NCBI Taxonomy" id="1815562"/>
    <lineage>
        <taxon>Bacteria</taxon>
        <taxon>Pseudomonadati</taxon>
        <taxon>Pseudomonadota</taxon>
        <taxon>Gammaproteobacteria</taxon>
        <taxon>Oceanospirillales</taxon>
        <taxon>Oceanospirillaceae</taxon>
        <taxon>Neptunomonas</taxon>
    </lineage>
</organism>
<dbReference type="PANTHER" id="PTHR47814:SF1">
    <property type="entry name" value="PEPTIDYL-TRNA HYDROLASE ARFB"/>
    <property type="match status" value="1"/>
</dbReference>